<dbReference type="GO" id="GO:0006281">
    <property type="term" value="P:DNA repair"/>
    <property type="evidence" value="ECO:0007669"/>
    <property type="project" value="TreeGrafter"/>
</dbReference>
<name>A0A316YWA8_9BASI</name>
<dbReference type="Gene3D" id="1.10.10.1210">
    <property type="entry name" value="MAGE homology domain, winged helix WH2 motif"/>
    <property type="match status" value="1"/>
</dbReference>
<feature type="region of interest" description="Disordered" evidence="1">
    <location>
        <begin position="325"/>
        <end position="346"/>
    </location>
</feature>
<dbReference type="AlphaFoldDB" id="A0A316YWA8"/>
<protein>
    <submittedName>
        <fullName evidence="3">MAGE-domain-containing protein</fullName>
    </submittedName>
</protein>
<dbReference type="GeneID" id="37041769"/>
<feature type="compositionally biased region" description="Polar residues" evidence="1">
    <location>
        <begin position="91"/>
        <end position="101"/>
    </location>
</feature>
<sequence>MWVCLRSMLRCALLMVPRQEVRRKSKDLVRLALFDEHRRVAIKREDISRKVLKKEGAKAFPVIFNRAQKILRDSFGFELVEVRARGVENDQILQTQQQRASPSKEAGKEEERGEEEDTKAKASAGKSYIVRSVLPHELISQMTTPDASLAAAVRDVAGSTDGLQADSNGTMLDWKRSTSELANTGLLFVILSLILLNGRTIADDQLRTYLRRLSLEPSDPLPPVLIPGADDDFNTFGGARSSEMTLDDYMDRLAQNMYLERYKSDTIADASAKRTQVRGKRKNRTSGRDAEEGIAWRWGPRAEAEISEKSVALFIHDIFSSLADEEQENGAGSSTARRDLEPQSLITQIERAAGSELIS</sequence>
<organism evidence="3 4">
    <name type="scientific">Acaromyces ingoldii</name>
    <dbReference type="NCBI Taxonomy" id="215250"/>
    <lineage>
        <taxon>Eukaryota</taxon>
        <taxon>Fungi</taxon>
        <taxon>Dikarya</taxon>
        <taxon>Basidiomycota</taxon>
        <taxon>Ustilaginomycotina</taxon>
        <taxon>Exobasidiomycetes</taxon>
        <taxon>Exobasidiales</taxon>
        <taxon>Cryptobasidiaceae</taxon>
        <taxon>Acaromyces</taxon>
    </lineage>
</organism>
<dbReference type="SMART" id="SM01373">
    <property type="entry name" value="MAGE"/>
    <property type="match status" value="1"/>
</dbReference>
<dbReference type="GO" id="GO:0005634">
    <property type="term" value="C:nucleus"/>
    <property type="evidence" value="ECO:0007669"/>
    <property type="project" value="TreeGrafter"/>
</dbReference>
<dbReference type="PANTHER" id="PTHR11736:SF14">
    <property type="entry name" value="NSE3 HOMOLOG, SMC5-SMC6 COMPLEX COMPONENT"/>
    <property type="match status" value="1"/>
</dbReference>
<feature type="region of interest" description="Disordered" evidence="1">
    <location>
        <begin position="91"/>
        <end position="123"/>
    </location>
</feature>
<dbReference type="InParanoid" id="A0A316YWA8"/>
<evidence type="ECO:0000259" key="2">
    <source>
        <dbReference type="SMART" id="SM01373"/>
    </source>
</evidence>
<feature type="domain" description="MAGE" evidence="2">
    <location>
        <begin position="28"/>
        <end position="311"/>
    </location>
</feature>
<dbReference type="Pfam" id="PF01454">
    <property type="entry name" value="MAGE"/>
    <property type="match status" value="1"/>
</dbReference>
<proteinExistence type="predicted"/>
<dbReference type="EMBL" id="KZ819634">
    <property type="protein sequence ID" value="PWN92948.1"/>
    <property type="molecule type" value="Genomic_DNA"/>
</dbReference>
<gene>
    <name evidence="3" type="ORF">FA10DRAFT_257344</name>
</gene>
<dbReference type="RefSeq" id="XP_025380146.1">
    <property type="nucleotide sequence ID" value="XM_025519853.1"/>
</dbReference>
<dbReference type="InterPro" id="IPR041899">
    <property type="entry name" value="MAGE_WH2"/>
</dbReference>
<dbReference type="PANTHER" id="PTHR11736">
    <property type="entry name" value="MELANOMA-ASSOCIATED ANTIGEN MAGE ANTIGEN"/>
    <property type="match status" value="1"/>
</dbReference>
<dbReference type="OrthoDB" id="205198at2759"/>
<evidence type="ECO:0000313" key="3">
    <source>
        <dbReference type="EMBL" id="PWN92948.1"/>
    </source>
</evidence>
<dbReference type="InterPro" id="IPR002190">
    <property type="entry name" value="MHD_dom"/>
</dbReference>
<evidence type="ECO:0000313" key="4">
    <source>
        <dbReference type="Proteomes" id="UP000245768"/>
    </source>
</evidence>
<dbReference type="Proteomes" id="UP000245768">
    <property type="component" value="Unassembled WGS sequence"/>
</dbReference>
<dbReference type="InterPro" id="IPR041898">
    <property type="entry name" value="MAGE_WH1"/>
</dbReference>
<reference evidence="3 4" key="1">
    <citation type="journal article" date="2018" name="Mol. Biol. Evol.">
        <title>Broad Genomic Sampling Reveals a Smut Pathogenic Ancestry of the Fungal Clade Ustilaginomycotina.</title>
        <authorList>
            <person name="Kijpornyongpan T."/>
            <person name="Mondo S.J."/>
            <person name="Barry K."/>
            <person name="Sandor L."/>
            <person name="Lee J."/>
            <person name="Lipzen A."/>
            <person name="Pangilinan J."/>
            <person name="LaButti K."/>
            <person name="Hainaut M."/>
            <person name="Henrissat B."/>
            <person name="Grigoriev I.V."/>
            <person name="Spatafora J.W."/>
            <person name="Aime M.C."/>
        </authorList>
    </citation>
    <scope>NUCLEOTIDE SEQUENCE [LARGE SCALE GENOMIC DNA]</scope>
    <source>
        <strain evidence="3 4">MCA 4198</strain>
    </source>
</reference>
<dbReference type="InterPro" id="IPR037445">
    <property type="entry name" value="MAGE"/>
</dbReference>
<dbReference type="STRING" id="215250.A0A316YWA8"/>
<dbReference type="Gene3D" id="1.10.10.1200">
    <property type="entry name" value="MAGE homology domain, winged helix WH1 motif"/>
    <property type="match status" value="1"/>
</dbReference>
<evidence type="ECO:0000256" key="1">
    <source>
        <dbReference type="SAM" id="MobiDB-lite"/>
    </source>
</evidence>
<keyword evidence="4" id="KW-1185">Reference proteome</keyword>
<accession>A0A316YWA8</accession>